<feature type="non-terminal residue" evidence="1">
    <location>
        <position position="203"/>
    </location>
</feature>
<keyword evidence="2" id="KW-1185">Reference proteome</keyword>
<accession>A0ACA9PGI5</accession>
<gene>
    <name evidence="1" type="ORF">SPELUC_LOCUS11679</name>
</gene>
<feature type="non-terminal residue" evidence="1">
    <location>
        <position position="1"/>
    </location>
</feature>
<proteinExistence type="predicted"/>
<dbReference type="EMBL" id="CAJVPW010025433">
    <property type="protein sequence ID" value="CAG8708647.1"/>
    <property type="molecule type" value="Genomic_DNA"/>
</dbReference>
<evidence type="ECO:0000313" key="2">
    <source>
        <dbReference type="Proteomes" id="UP000789366"/>
    </source>
</evidence>
<comment type="caution">
    <text evidence="1">The sequence shown here is derived from an EMBL/GenBank/DDBJ whole genome shotgun (WGS) entry which is preliminary data.</text>
</comment>
<dbReference type="Proteomes" id="UP000789366">
    <property type="component" value="Unassembled WGS sequence"/>
</dbReference>
<sequence>LVTHFILKDSNSVEIPAIWFDRALAIYIVVTFLAGFTTLFVGIGKIWASVGVFHNAAEFVILFMLGSGGRIKSLVFWLILGFYMSIVVIATTLLEFPYDALWFKGQGLCLDWALLIEFILIYMTTYYEHRHRETDILNLNLDEPDDNIPAAHNVNHPQQLWLLIIASLIHILDLHATSIYPQKRIFLPKTSYWKIVVIAVTSI</sequence>
<reference evidence="1" key="1">
    <citation type="submission" date="2021-06" db="EMBL/GenBank/DDBJ databases">
        <authorList>
            <person name="Kallberg Y."/>
            <person name="Tangrot J."/>
            <person name="Rosling A."/>
        </authorList>
    </citation>
    <scope>NUCLEOTIDE SEQUENCE</scope>
    <source>
        <strain evidence="1">28 12/20/2015</strain>
    </source>
</reference>
<name>A0ACA9PGI5_9GLOM</name>
<protein>
    <submittedName>
        <fullName evidence="1">1800_t:CDS:1</fullName>
    </submittedName>
</protein>
<evidence type="ECO:0000313" key="1">
    <source>
        <dbReference type="EMBL" id="CAG8708647.1"/>
    </source>
</evidence>
<organism evidence="1 2">
    <name type="scientific">Cetraspora pellucida</name>
    <dbReference type="NCBI Taxonomy" id="1433469"/>
    <lineage>
        <taxon>Eukaryota</taxon>
        <taxon>Fungi</taxon>
        <taxon>Fungi incertae sedis</taxon>
        <taxon>Mucoromycota</taxon>
        <taxon>Glomeromycotina</taxon>
        <taxon>Glomeromycetes</taxon>
        <taxon>Diversisporales</taxon>
        <taxon>Gigasporaceae</taxon>
        <taxon>Cetraspora</taxon>
    </lineage>
</organism>